<dbReference type="AlphaFoldDB" id="A0A5A5THX4"/>
<dbReference type="Proteomes" id="UP000322530">
    <property type="component" value="Unassembled WGS sequence"/>
</dbReference>
<dbReference type="EMBL" id="BIXY01000083">
    <property type="protein sequence ID" value="GCF10808.1"/>
    <property type="molecule type" value="Genomic_DNA"/>
</dbReference>
<keyword evidence="2" id="KW-1185">Reference proteome</keyword>
<sequence>MGYDMQPSFLRRRVLVAVAPDDRQAIELIKALRMQGLTVLVASTVVLAAQADEVAVCVVVLHPETWRSTLPIIVAMRCNPRYMIPVLEEPMMLPRAAWATEPFALSEFPAETARALAQMIRHHFQTVAEREPVVVAPRVAISPWLREPEPFEPSIIHKPRRMVLPPQLAQLLRLGWPLTVMLCLSFLSYYFFQLSSMTNTEAVTRTVRTTPTWRDHVYTAAVPGASCDNAGVDWEVPDHYKGQVSPSVKPGTIDNQQPVATPTSQVIVDTSTVVTCQQSGALLTHMNHYAAFATMIFASKGLALPQHFKAQITGSIVNTSPGAIFALGVRDQSNSDLSSRDSGYGNDTLQVGIDGSWEIVRYNNSSQAVDLRFARGFVRAARSYILAAETNGDIMSFSINNQTIATITDPTYADSYGVSFGLSDPAAVHAPSALFSQFVYQPLAETAQVQSQIRTTITPHSLQPVPTIYTAVAPGFGCDPGKGQWQPTSVALDHAITHCPATGLTVTSPGNSAAGLNIRLDERSSGVTYSNFIFTPLPGLYAQ</sequence>
<evidence type="ECO:0000313" key="2">
    <source>
        <dbReference type="Proteomes" id="UP000322530"/>
    </source>
</evidence>
<proteinExistence type="predicted"/>
<protein>
    <submittedName>
        <fullName evidence="1">Uncharacterized protein</fullName>
    </submittedName>
</protein>
<organism evidence="1 2">
    <name type="scientific">Dictyobacter arantiisoli</name>
    <dbReference type="NCBI Taxonomy" id="2014874"/>
    <lineage>
        <taxon>Bacteria</taxon>
        <taxon>Bacillati</taxon>
        <taxon>Chloroflexota</taxon>
        <taxon>Ktedonobacteria</taxon>
        <taxon>Ktedonobacterales</taxon>
        <taxon>Dictyobacteraceae</taxon>
        <taxon>Dictyobacter</taxon>
    </lineage>
</organism>
<gene>
    <name evidence="1" type="ORF">KDI_43720</name>
</gene>
<comment type="caution">
    <text evidence="1">The sequence shown here is derived from an EMBL/GenBank/DDBJ whole genome shotgun (WGS) entry which is preliminary data.</text>
</comment>
<accession>A0A5A5THX4</accession>
<evidence type="ECO:0000313" key="1">
    <source>
        <dbReference type="EMBL" id="GCF10808.1"/>
    </source>
</evidence>
<name>A0A5A5THX4_9CHLR</name>
<reference evidence="1 2" key="1">
    <citation type="submission" date="2019-01" db="EMBL/GenBank/DDBJ databases">
        <title>Draft genome sequence of Dictyobacter sp. Uno17.</title>
        <authorList>
            <person name="Wang C.M."/>
            <person name="Zheng Y."/>
            <person name="Sakai Y."/>
            <person name="Abe K."/>
            <person name="Yokota A."/>
            <person name="Yabe S."/>
        </authorList>
    </citation>
    <scope>NUCLEOTIDE SEQUENCE [LARGE SCALE GENOMIC DNA]</scope>
    <source>
        <strain evidence="1 2">Uno17</strain>
    </source>
</reference>